<dbReference type="Pfam" id="PF04073">
    <property type="entry name" value="tRNA_edit"/>
    <property type="match status" value="1"/>
</dbReference>
<dbReference type="Proteomes" id="UP001524944">
    <property type="component" value="Unassembled WGS sequence"/>
</dbReference>
<proteinExistence type="inferred from homology"/>
<dbReference type="InterPro" id="IPR036754">
    <property type="entry name" value="YbaK/aa-tRNA-synt-asso_dom_sf"/>
</dbReference>
<evidence type="ECO:0000256" key="1">
    <source>
        <dbReference type="ARBA" id="ARBA00010201"/>
    </source>
</evidence>
<dbReference type="InterPro" id="IPR040285">
    <property type="entry name" value="ProX/PRXD1"/>
</dbReference>
<dbReference type="RefSeq" id="WP_089609758.1">
    <property type="nucleotide sequence ID" value="NZ_CP022121.1"/>
</dbReference>
<comment type="caution">
    <text evidence="3">The sequence shown here is derived from an EMBL/GenBank/DDBJ whole genome shotgun (WGS) entry which is preliminary data.</text>
</comment>
<reference evidence="3 4" key="1">
    <citation type="submission" date="2022-08" db="EMBL/GenBank/DDBJ databases">
        <title>Proteogenomics of the novel Dehalobacterium formicoaceticum strain EZ94 highlights a key role of methyltransferases during anaerobic dichloromethane degradation.</title>
        <authorList>
            <person name="Wasmund K."/>
        </authorList>
    </citation>
    <scope>NUCLEOTIDE SEQUENCE [LARGE SCALE GENOMIC DNA]</scope>
    <source>
        <strain evidence="3 4">EZ94</strain>
    </source>
</reference>
<dbReference type="Gene3D" id="3.90.960.10">
    <property type="entry name" value="YbaK/aminoacyl-tRNA synthetase-associated domain"/>
    <property type="match status" value="1"/>
</dbReference>
<organism evidence="3 4">
    <name type="scientific">Dehalobacterium formicoaceticum</name>
    <dbReference type="NCBI Taxonomy" id="51515"/>
    <lineage>
        <taxon>Bacteria</taxon>
        <taxon>Bacillati</taxon>
        <taxon>Bacillota</taxon>
        <taxon>Clostridia</taxon>
        <taxon>Eubacteriales</taxon>
        <taxon>Peptococcaceae</taxon>
        <taxon>Dehalobacterium</taxon>
    </lineage>
</organism>
<dbReference type="CDD" id="cd04335">
    <property type="entry name" value="PrdX_deacylase"/>
    <property type="match status" value="1"/>
</dbReference>
<keyword evidence="4" id="KW-1185">Reference proteome</keyword>
<evidence type="ECO:0000313" key="4">
    <source>
        <dbReference type="Proteomes" id="UP001524944"/>
    </source>
</evidence>
<feature type="domain" description="YbaK/aminoacyl-tRNA synthetase-associated" evidence="2">
    <location>
        <begin position="25"/>
        <end position="149"/>
    </location>
</feature>
<evidence type="ECO:0000313" key="3">
    <source>
        <dbReference type="EMBL" id="MCR6544269.1"/>
    </source>
</evidence>
<gene>
    <name evidence="3" type="ORF">NVS47_01860</name>
</gene>
<dbReference type="SUPFAM" id="SSF55826">
    <property type="entry name" value="YbaK/ProRS associated domain"/>
    <property type="match status" value="1"/>
</dbReference>
<name>A0ABT1Y2U0_9FIRM</name>
<sequence>MLGKSEIYDLLNRREIEYTAFEHIPVYTIGEMMALDLPAPEKVVKNLFLRDDKGRNHYLVVLAGHKSVNLKDLAAKISSRSLSFASESRLKKHLGLEPGGVTPLGILNNAAHDVTVVFDHELKDQDLIGVHPMENTATIFMKFEDLLKLVQEQGNPIVFCEILAD</sequence>
<dbReference type="PANTHER" id="PTHR31423:SF3">
    <property type="entry name" value="PROLYL-TRNA SYNTHETASE ASSOCIATED DOMAIN-CONTAINING PROTEIN 1-RELATED"/>
    <property type="match status" value="1"/>
</dbReference>
<dbReference type="InterPro" id="IPR007214">
    <property type="entry name" value="YbaK/aa-tRNA-synth-assoc-dom"/>
</dbReference>
<dbReference type="EMBL" id="JANPWE010000001">
    <property type="protein sequence ID" value="MCR6544269.1"/>
    <property type="molecule type" value="Genomic_DNA"/>
</dbReference>
<protein>
    <submittedName>
        <fullName evidence="3">Prolyl-tRNA synthetase associated domain-containing protein</fullName>
    </submittedName>
</protein>
<evidence type="ECO:0000259" key="2">
    <source>
        <dbReference type="Pfam" id="PF04073"/>
    </source>
</evidence>
<comment type="similarity">
    <text evidence="1">Belongs to the PRORSD1 family.</text>
</comment>
<dbReference type="PANTHER" id="PTHR31423">
    <property type="entry name" value="YBAK DOMAIN-CONTAINING PROTEIN"/>
    <property type="match status" value="1"/>
</dbReference>
<accession>A0ABT1Y2U0</accession>